<accession>A0ABT6MQX8</accession>
<feature type="transmembrane region" description="Helical" evidence="1">
    <location>
        <begin position="190"/>
        <end position="208"/>
    </location>
</feature>
<keyword evidence="1" id="KW-0812">Transmembrane</keyword>
<feature type="transmembrane region" description="Helical" evidence="1">
    <location>
        <begin position="267"/>
        <end position="288"/>
    </location>
</feature>
<feature type="transmembrane region" description="Helical" evidence="1">
    <location>
        <begin position="153"/>
        <end position="170"/>
    </location>
</feature>
<reference evidence="2" key="1">
    <citation type="journal article" date="2007" name="Int. J. Syst. Evol. Microbiol.">
        <title>Luteimonas composti sp. nov., a moderately thermophilic bacterium isolated from food waste.</title>
        <authorList>
            <person name="Young C.C."/>
            <person name="Kampfer P."/>
            <person name="Chen W.M."/>
            <person name="Yen W.S."/>
            <person name="Arun A.B."/>
            <person name="Lai W.A."/>
            <person name="Shen F.T."/>
            <person name="Rekha P.D."/>
            <person name="Lin K.Y."/>
            <person name="Chou J.H."/>
        </authorList>
    </citation>
    <scope>NUCLEOTIDE SEQUENCE</scope>
    <source>
        <strain evidence="2">CC-YY355</strain>
    </source>
</reference>
<sequence length="374" mass="40400">MTPAATWFQRFLLPGFVFQAAVIAGGYATGRELVEFFLPAGPWGGLLGMLVSMLVWSAVLMTSFELARRARAFDYRAFFRVLLGRGWWLFELGYLALMLVILAVMGAAAGEIAHSLFGLPRLAGSLAMIAATGALTVVGAAGIERFLVASVGYLYLVYAVFVVWCVLAFGDRIGDHFASAPVEGGWFRAGVTYAGYNVATIPAVLFCVRHFGRTRDAVVAGALAGPLGMLPGVVFYVAMMGWSQEIAGEALPSAFLLAKLQAPWFEWAFQVAVMLTLVDTGVALLHAINERVAGAYGERRRAMPRALRPAIAVATMLLAVYAATAVGLVDLIARGYGTLTWYFLAIYVLPLMTWGLWLLWRRAPERARADGAAP</sequence>
<dbReference type="PANTHER" id="PTHR37814:SF1">
    <property type="entry name" value="MEMBRANE PROTEIN"/>
    <property type="match status" value="1"/>
</dbReference>
<feature type="transmembrane region" description="Helical" evidence="1">
    <location>
        <begin position="122"/>
        <end position="141"/>
    </location>
</feature>
<feature type="transmembrane region" description="Helical" evidence="1">
    <location>
        <begin position="339"/>
        <end position="360"/>
    </location>
</feature>
<evidence type="ECO:0008006" key="4">
    <source>
        <dbReference type="Google" id="ProtNLM"/>
    </source>
</evidence>
<reference evidence="2" key="2">
    <citation type="submission" date="2023-04" db="EMBL/GenBank/DDBJ databases">
        <authorList>
            <person name="Sun J.-Q."/>
        </authorList>
    </citation>
    <scope>NUCLEOTIDE SEQUENCE</scope>
    <source>
        <strain evidence="2">CC-YY355</strain>
    </source>
</reference>
<dbReference type="Proteomes" id="UP001160550">
    <property type="component" value="Unassembled WGS sequence"/>
</dbReference>
<feature type="transmembrane region" description="Helical" evidence="1">
    <location>
        <begin position="309"/>
        <end position="333"/>
    </location>
</feature>
<dbReference type="PANTHER" id="PTHR37814">
    <property type="entry name" value="CONSERVED MEMBRANE PROTEIN"/>
    <property type="match status" value="1"/>
</dbReference>
<keyword evidence="3" id="KW-1185">Reference proteome</keyword>
<evidence type="ECO:0000313" key="2">
    <source>
        <dbReference type="EMBL" id="MDH7453008.1"/>
    </source>
</evidence>
<keyword evidence="1" id="KW-1133">Transmembrane helix</keyword>
<protein>
    <recommendedName>
        <fullName evidence="4">Membrane protein YkvI</fullName>
    </recommendedName>
</protein>
<keyword evidence="1" id="KW-0472">Membrane</keyword>
<name>A0ABT6MQX8_9GAMM</name>
<proteinExistence type="predicted"/>
<feature type="transmembrane region" description="Helical" evidence="1">
    <location>
        <begin position="88"/>
        <end position="110"/>
    </location>
</feature>
<organism evidence="2 3">
    <name type="scientific">Luteimonas composti</name>
    <dbReference type="NCBI Taxonomy" id="398257"/>
    <lineage>
        <taxon>Bacteria</taxon>
        <taxon>Pseudomonadati</taxon>
        <taxon>Pseudomonadota</taxon>
        <taxon>Gammaproteobacteria</taxon>
        <taxon>Lysobacterales</taxon>
        <taxon>Lysobacteraceae</taxon>
        <taxon>Luteimonas</taxon>
    </lineage>
</organism>
<dbReference type="InterPro" id="IPR038728">
    <property type="entry name" value="YkvI-like"/>
</dbReference>
<comment type="caution">
    <text evidence="2">The sequence shown here is derived from an EMBL/GenBank/DDBJ whole genome shotgun (WGS) entry which is preliminary data.</text>
</comment>
<dbReference type="RefSeq" id="WP_280942220.1">
    <property type="nucleotide sequence ID" value="NZ_JARYGX010000017.1"/>
</dbReference>
<evidence type="ECO:0000256" key="1">
    <source>
        <dbReference type="SAM" id="Phobius"/>
    </source>
</evidence>
<gene>
    <name evidence="2" type="ORF">QF205_07950</name>
</gene>
<feature type="transmembrane region" description="Helical" evidence="1">
    <location>
        <begin position="217"/>
        <end position="239"/>
    </location>
</feature>
<dbReference type="EMBL" id="JARYGX010000017">
    <property type="protein sequence ID" value="MDH7453008.1"/>
    <property type="molecule type" value="Genomic_DNA"/>
</dbReference>
<feature type="transmembrane region" description="Helical" evidence="1">
    <location>
        <begin position="46"/>
        <end position="67"/>
    </location>
</feature>
<evidence type="ECO:0000313" key="3">
    <source>
        <dbReference type="Proteomes" id="UP001160550"/>
    </source>
</evidence>